<comment type="caution">
    <text evidence="1">The sequence shown here is derived from an EMBL/GenBank/DDBJ whole genome shotgun (WGS) entry which is preliminary data.</text>
</comment>
<sequence>MNVINVSDYYGSCVTMPVTRFRSSPVSKYRISIQCCRHRLSPFIRCLAVALS</sequence>
<dbReference type="EMBL" id="AMCI01003325">
    <property type="protein sequence ID" value="EJX00544.1"/>
    <property type="molecule type" value="Genomic_DNA"/>
</dbReference>
<reference evidence="1" key="1">
    <citation type="journal article" date="2012" name="PLoS ONE">
        <title>Gene sets for utilization of primary and secondary nutrition supplies in the distal gut of endangered iberian lynx.</title>
        <authorList>
            <person name="Alcaide M."/>
            <person name="Messina E."/>
            <person name="Richter M."/>
            <person name="Bargiela R."/>
            <person name="Peplies J."/>
            <person name="Huws S.A."/>
            <person name="Newbold C.J."/>
            <person name="Golyshin P.N."/>
            <person name="Simon M.A."/>
            <person name="Lopez G."/>
            <person name="Yakimov M.M."/>
            <person name="Ferrer M."/>
        </authorList>
    </citation>
    <scope>NUCLEOTIDE SEQUENCE</scope>
</reference>
<accession>J9G152</accession>
<protein>
    <submittedName>
        <fullName evidence="1">Uncharacterized protein</fullName>
    </submittedName>
</protein>
<name>J9G152_9ZZZZ</name>
<organism evidence="1">
    <name type="scientific">gut metagenome</name>
    <dbReference type="NCBI Taxonomy" id="749906"/>
    <lineage>
        <taxon>unclassified sequences</taxon>
        <taxon>metagenomes</taxon>
        <taxon>organismal metagenomes</taxon>
    </lineage>
</organism>
<evidence type="ECO:0000313" key="1">
    <source>
        <dbReference type="EMBL" id="EJX00544.1"/>
    </source>
</evidence>
<proteinExistence type="predicted"/>
<gene>
    <name evidence="1" type="ORF">EVA_11350</name>
</gene>
<dbReference type="AlphaFoldDB" id="J9G152"/>